<accession>A0AB34J3L1</accession>
<evidence type="ECO:0000313" key="8">
    <source>
        <dbReference type="EMBL" id="KAL1511917.1"/>
    </source>
</evidence>
<feature type="compositionally biased region" description="Pro residues" evidence="6">
    <location>
        <begin position="18"/>
        <end position="27"/>
    </location>
</feature>
<evidence type="ECO:0000313" key="9">
    <source>
        <dbReference type="Proteomes" id="UP001515480"/>
    </source>
</evidence>
<evidence type="ECO:0000256" key="6">
    <source>
        <dbReference type="SAM" id="MobiDB-lite"/>
    </source>
</evidence>
<dbReference type="InterPro" id="IPR042541">
    <property type="entry name" value="BART_sf"/>
</dbReference>
<dbReference type="EMBL" id="JBGBPQ010000013">
    <property type="protein sequence ID" value="KAL1511917.1"/>
    <property type="molecule type" value="Genomic_DNA"/>
</dbReference>
<dbReference type="Gene3D" id="1.20.1520.10">
    <property type="entry name" value="ADP-ribosylation factor-like 2-binding protein, domain"/>
    <property type="match status" value="1"/>
</dbReference>
<sequence length="190" mass="21630">MPEPSLAQCVAPQGYPVVEPPRPPPPPSRKERLPLPEGVFEDLKSLDSEDATSLRFILQSLYDDDAIEDFMDAHCAKFEDYGGADGEQRLEWSQLHTMYQSLMESQIETYAQQTKLQNSERLCLLLRQVSGLDAHASDFIARILSQGEYKYFCEIMAARRRDAIALEAFQEKALRIQLEMTRLDANLGMD</sequence>
<reference evidence="8 9" key="1">
    <citation type="journal article" date="2024" name="Science">
        <title>Giant polyketide synthase enzymes in the biosynthesis of giant marine polyether toxins.</title>
        <authorList>
            <person name="Fallon T.R."/>
            <person name="Shende V.V."/>
            <person name="Wierzbicki I.H."/>
            <person name="Pendleton A.L."/>
            <person name="Watervoot N.F."/>
            <person name="Auber R.P."/>
            <person name="Gonzalez D.J."/>
            <person name="Wisecaver J.H."/>
            <person name="Moore B.S."/>
        </authorList>
    </citation>
    <scope>NUCLEOTIDE SEQUENCE [LARGE SCALE GENOMIC DNA]</scope>
    <source>
        <strain evidence="8 9">12B1</strain>
    </source>
</reference>
<evidence type="ECO:0000256" key="1">
    <source>
        <dbReference type="ARBA" id="ARBA00004138"/>
    </source>
</evidence>
<organism evidence="8 9">
    <name type="scientific">Prymnesium parvum</name>
    <name type="common">Toxic golden alga</name>
    <dbReference type="NCBI Taxonomy" id="97485"/>
    <lineage>
        <taxon>Eukaryota</taxon>
        <taxon>Haptista</taxon>
        <taxon>Haptophyta</taxon>
        <taxon>Prymnesiophyceae</taxon>
        <taxon>Prymnesiales</taxon>
        <taxon>Prymnesiaceae</taxon>
        <taxon>Prymnesium</taxon>
    </lineage>
</organism>
<name>A0AB34J3L1_PRYPA</name>
<dbReference type="GO" id="GO:0005737">
    <property type="term" value="C:cytoplasm"/>
    <property type="evidence" value="ECO:0007669"/>
    <property type="project" value="UniProtKB-SubCell"/>
</dbReference>
<dbReference type="InterPro" id="IPR023379">
    <property type="entry name" value="BART_dom"/>
</dbReference>
<gene>
    <name evidence="8" type="ORF">AB1Y20_005198</name>
</gene>
<feature type="region of interest" description="Disordered" evidence="6">
    <location>
        <begin position="1"/>
        <end position="35"/>
    </location>
</feature>
<keyword evidence="4" id="KW-0969">Cilium</keyword>
<evidence type="ECO:0000256" key="3">
    <source>
        <dbReference type="ARBA" id="ARBA00022490"/>
    </source>
</evidence>
<dbReference type="GO" id="GO:0005929">
    <property type="term" value="C:cilium"/>
    <property type="evidence" value="ECO:0007669"/>
    <property type="project" value="UniProtKB-SubCell"/>
</dbReference>
<evidence type="ECO:0000259" key="7">
    <source>
        <dbReference type="Pfam" id="PF11527"/>
    </source>
</evidence>
<comment type="caution">
    <text evidence="8">The sequence shown here is derived from an EMBL/GenBank/DDBJ whole genome shotgun (WGS) entry which is preliminary data.</text>
</comment>
<keyword evidence="5" id="KW-0966">Cell projection</keyword>
<evidence type="ECO:0000256" key="2">
    <source>
        <dbReference type="ARBA" id="ARBA00004496"/>
    </source>
</evidence>
<keyword evidence="3" id="KW-0963">Cytoplasm</keyword>
<comment type="subcellular location">
    <subcellularLocation>
        <location evidence="1">Cell projection</location>
        <location evidence="1">Cilium</location>
    </subcellularLocation>
    <subcellularLocation>
        <location evidence="2">Cytoplasm</location>
    </subcellularLocation>
</comment>
<evidence type="ECO:0000256" key="5">
    <source>
        <dbReference type="ARBA" id="ARBA00023273"/>
    </source>
</evidence>
<feature type="domain" description="BART" evidence="7">
    <location>
        <begin position="65"/>
        <end position="162"/>
    </location>
</feature>
<protein>
    <recommendedName>
        <fullName evidence="7">BART domain-containing protein</fullName>
    </recommendedName>
</protein>
<evidence type="ECO:0000256" key="4">
    <source>
        <dbReference type="ARBA" id="ARBA00023069"/>
    </source>
</evidence>
<dbReference type="Pfam" id="PF11527">
    <property type="entry name" value="ARL2_Bind_BART"/>
    <property type="match status" value="1"/>
</dbReference>
<dbReference type="AlphaFoldDB" id="A0AB34J3L1"/>
<dbReference type="Proteomes" id="UP001515480">
    <property type="component" value="Unassembled WGS sequence"/>
</dbReference>
<proteinExistence type="predicted"/>
<keyword evidence="9" id="KW-1185">Reference proteome</keyword>